<feature type="chain" id="PRO_5047522036" description="RNase H type-1 domain-containing protein" evidence="1">
    <location>
        <begin position="19"/>
        <end position="198"/>
    </location>
</feature>
<reference evidence="2 3" key="1">
    <citation type="journal article" date="2024" name="G3 (Bethesda)">
        <title>Genome assembly of Hibiscus sabdariffa L. provides insights into metabolisms of medicinal natural products.</title>
        <authorList>
            <person name="Kim T."/>
        </authorList>
    </citation>
    <scope>NUCLEOTIDE SEQUENCE [LARGE SCALE GENOMIC DNA]</scope>
    <source>
        <strain evidence="2">TK-2024</strain>
        <tissue evidence="2">Old leaves</tissue>
    </source>
</reference>
<dbReference type="InterPro" id="IPR053151">
    <property type="entry name" value="RNase_H-like"/>
</dbReference>
<organism evidence="2 3">
    <name type="scientific">Hibiscus sabdariffa</name>
    <name type="common">roselle</name>
    <dbReference type="NCBI Taxonomy" id="183260"/>
    <lineage>
        <taxon>Eukaryota</taxon>
        <taxon>Viridiplantae</taxon>
        <taxon>Streptophyta</taxon>
        <taxon>Embryophyta</taxon>
        <taxon>Tracheophyta</taxon>
        <taxon>Spermatophyta</taxon>
        <taxon>Magnoliopsida</taxon>
        <taxon>eudicotyledons</taxon>
        <taxon>Gunneridae</taxon>
        <taxon>Pentapetalae</taxon>
        <taxon>rosids</taxon>
        <taxon>malvids</taxon>
        <taxon>Malvales</taxon>
        <taxon>Malvaceae</taxon>
        <taxon>Malvoideae</taxon>
        <taxon>Hibiscus</taxon>
    </lineage>
</organism>
<accession>A0ABR2E7J7</accession>
<dbReference type="InterPro" id="IPR044730">
    <property type="entry name" value="RNase_H-like_dom_plant"/>
</dbReference>
<name>A0ABR2E7J7_9ROSI</name>
<evidence type="ECO:0000256" key="1">
    <source>
        <dbReference type="SAM" id="SignalP"/>
    </source>
</evidence>
<dbReference type="Proteomes" id="UP001472677">
    <property type="component" value="Unassembled WGS sequence"/>
</dbReference>
<evidence type="ECO:0000313" key="2">
    <source>
        <dbReference type="EMBL" id="KAK8553986.1"/>
    </source>
</evidence>
<keyword evidence="3" id="KW-1185">Reference proteome</keyword>
<evidence type="ECO:0008006" key="4">
    <source>
        <dbReference type="Google" id="ProtNLM"/>
    </source>
</evidence>
<feature type="signal peptide" evidence="1">
    <location>
        <begin position="1"/>
        <end position="18"/>
    </location>
</feature>
<comment type="caution">
    <text evidence="2">The sequence shown here is derived from an EMBL/GenBank/DDBJ whole genome shotgun (WGS) entry which is preliminary data.</text>
</comment>
<protein>
    <recommendedName>
        <fullName evidence="4">RNase H type-1 domain-containing protein</fullName>
    </recommendedName>
</protein>
<dbReference type="PANTHER" id="PTHR47723">
    <property type="entry name" value="OS05G0353850 PROTEIN"/>
    <property type="match status" value="1"/>
</dbReference>
<dbReference type="PANTHER" id="PTHR47723:SF24">
    <property type="entry name" value="RNASE H TYPE-1 DOMAIN-CONTAINING PROTEIN"/>
    <property type="match status" value="1"/>
</dbReference>
<sequence length="198" mass="22676">MWNLWLFWNSVVFGNELGNNVSVLDHRRSRVVWVPPTQGWFKLNSDGAHRASDGRASCGCVIRDNFGNWIVGFAKFIGDEFDLQGALGIVAHIRDMYDRDWQVVLQHVRREGNKVADAMTRLSMDEELVVSLYYDPPVSLEQLLLVDYAAYSKHPEVKYRITNCGAALVVSSGWGKWCKPYAVKLDPKRRMNVVMLNR</sequence>
<proteinExistence type="predicted"/>
<dbReference type="EMBL" id="JBBPBM010000019">
    <property type="protein sequence ID" value="KAK8553986.1"/>
    <property type="molecule type" value="Genomic_DNA"/>
</dbReference>
<dbReference type="CDD" id="cd06222">
    <property type="entry name" value="RNase_H_like"/>
    <property type="match status" value="1"/>
</dbReference>
<gene>
    <name evidence="2" type="ORF">V6N12_030965</name>
</gene>
<keyword evidence="1" id="KW-0732">Signal</keyword>
<evidence type="ECO:0000313" key="3">
    <source>
        <dbReference type="Proteomes" id="UP001472677"/>
    </source>
</evidence>